<feature type="domain" description="KIB1-4 beta-propeller" evidence="1">
    <location>
        <begin position="74"/>
        <end position="356"/>
    </location>
</feature>
<feature type="domain" description="F-box" evidence="2">
    <location>
        <begin position="18"/>
        <end position="56"/>
    </location>
</feature>
<proteinExistence type="predicted"/>
<dbReference type="AlphaFoldDB" id="A0AAD8VI02"/>
<name>A0AAD8VI02_LOLMU</name>
<evidence type="ECO:0000259" key="1">
    <source>
        <dbReference type="Pfam" id="PF03478"/>
    </source>
</evidence>
<comment type="caution">
    <text evidence="3">The sequence shown here is derived from an EMBL/GenBank/DDBJ whole genome shotgun (WGS) entry which is preliminary data.</text>
</comment>
<dbReference type="Proteomes" id="UP001231189">
    <property type="component" value="Unassembled WGS sequence"/>
</dbReference>
<dbReference type="InterPro" id="IPR001810">
    <property type="entry name" value="F-box_dom"/>
</dbReference>
<sequence length="388" mass="42290">MAAAPAALHGGDPRIRSWSDLPLDLAAAVLRRLPPRPLDRARFGAVCRQWRAAAQENPAMPPHFPWLALADRTFYSLPDTAFRPLPVHLDGHRQMLHAQSSCGEWLVFERHDGAITLMSPLSAAAGTILLPGLHTLLYPAHNDVHGLAIRKLVVCSDKLVAALVVGEPNVRLALCRPGAASWSWAIVGGANVIVQDIILYQGQLYAFSRDRCLTAVSITVDGHEPAVSSVDRVINSGLDSFPFNPCYLLESGGALLMISNYTSRSGGGHPMAAAAARFTVYVASFERSRWTMARGDILEAVSDGRALFLGPWCSRSVAVGGPDQRGSVGGNSIVFFTYERFYDDRKSMPFCCGVFNLKTRRLQQSLLQTSVQPLEGFRATWLFPPSQP</sequence>
<dbReference type="Pfam" id="PF03478">
    <property type="entry name" value="Beta-prop_KIB1-4"/>
    <property type="match status" value="1"/>
</dbReference>
<evidence type="ECO:0000259" key="2">
    <source>
        <dbReference type="Pfam" id="PF12937"/>
    </source>
</evidence>
<dbReference type="EMBL" id="JAUUTY010000007">
    <property type="protein sequence ID" value="KAK1605478.1"/>
    <property type="molecule type" value="Genomic_DNA"/>
</dbReference>
<evidence type="ECO:0008006" key="5">
    <source>
        <dbReference type="Google" id="ProtNLM"/>
    </source>
</evidence>
<dbReference type="PANTHER" id="PTHR33110">
    <property type="entry name" value="F-BOX/KELCH-REPEAT PROTEIN-RELATED"/>
    <property type="match status" value="1"/>
</dbReference>
<dbReference type="SUPFAM" id="SSF81383">
    <property type="entry name" value="F-box domain"/>
    <property type="match status" value="1"/>
</dbReference>
<organism evidence="3 4">
    <name type="scientific">Lolium multiflorum</name>
    <name type="common">Italian ryegrass</name>
    <name type="synonym">Lolium perenne subsp. multiflorum</name>
    <dbReference type="NCBI Taxonomy" id="4521"/>
    <lineage>
        <taxon>Eukaryota</taxon>
        <taxon>Viridiplantae</taxon>
        <taxon>Streptophyta</taxon>
        <taxon>Embryophyta</taxon>
        <taxon>Tracheophyta</taxon>
        <taxon>Spermatophyta</taxon>
        <taxon>Magnoliopsida</taxon>
        <taxon>Liliopsida</taxon>
        <taxon>Poales</taxon>
        <taxon>Poaceae</taxon>
        <taxon>BOP clade</taxon>
        <taxon>Pooideae</taxon>
        <taxon>Poodae</taxon>
        <taxon>Poeae</taxon>
        <taxon>Poeae Chloroplast Group 2 (Poeae type)</taxon>
        <taxon>Loliodinae</taxon>
        <taxon>Loliinae</taxon>
        <taxon>Lolium</taxon>
    </lineage>
</organism>
<evidence type="ECO:0000313" key="4">
    <source>
        <dbReference type="Proteomes" id="UP001231189"/>
    </source>
</evidence>
<accession>A0AAD8VI02</accession>
<evidence type="ECO:0000313" key="3">
    <source>
        <dbReference type="EMBL" id="KAK1605478.1"/>
    </source>
</evidence>
<dbReference type="PANTHER" id="PTHR33110:SF115">
    <property type="entry name" value="OS02G0129200 PROTEIN"/>
    <property type="match status" value="1"/>
</dbReference>
<gene>
    <name evidence="3" type="ORF">QYE76_029151</name>
</gene>
<protein>
    <recommendedName>
        <fullName evidence="5">DUF295 domain-containing protein</fullName>
    </recommendedName>
</protein>
<dbReference type="InterPro" id="IPR036047">
    <property type="entry name" value="F-box-like_dom_sf"/>
</dbReference>
<dbReference type="InterPro" id="IPR005174">
    <property type="entry name" value="KIB1-4_b-propeller"/>
</dbReference>
<dbReference type="Gene3D" id="1.20.1280.50">
    <property type="match status" value="1"/>
</dbReference>
<keyword evidence="4" id="KW-1185">Reference proteome</keyword>
<dbReference type="Pfam" id="PF12937">
    <property type="entry name" value="F-box-like"/>
    <property type="match status" value="1"/>
</dbReference>
<reference evidence="3" key="1">
    <citation type="submission" date="2023-07" db="EMBL/GenBank/DDBJ databases">
        <title>A chromosome-level genome assembly of Lolium multiflorum.</title>
        <authorList>
            <person name="Chen Y."/>
            <person name="Copetti D."/>
            <person name="Kolliker R."/>
            <person name="Studer B."/>
        </authorList>
    </citation>
    <scope>NUCLEOTIDE SEQUENCE</scope>
    <source>
        <strain evidence="3">02402/16</strain>
        <tissue evidence="3">Leaf</tissue>
    </source>
</reference>